<feature type="region of interest" description="Disordered" evidence="1">
    <location>
        <begin position="1"/>
        <end position="32"/>
    </location>
</feature>
<keyword evidence="3" id="KW-1185">Reference proteome</keyword>
<dbReference type="WBParaSite" id="MhA1_Contig1422.frz3.gene2">
    <property type="protein sequence ID" value="MhA1_Contig1422.frz3.gene2"/>
    <property type="gene ID" value="MhA1_Contig1422.frz3.gene2"/>
</dbReference>
<protein>
    <submittedName>
        <fullName evidence="4">Coiled-coil domain-containing protein 167</fullName>
    </submittedName>
</protein>
<feature type="compositionally biased region" description="Polar residues" evidence="1">
    <location>
        <begin position="11"/>
        <end position="26"/>
    </location>
</feature>
<sequence length="85" mass="9831">MKIGKQKQTEDLTFSENSSENGSITSVEEESLEDLQLKECQERIQVLEKNHNSYKLKQNLFCCFLVIVVLVVLYIGSNMMEIMIK</sequence>
<keyword evidence="2" id="KW-0472">Membrane</keyword>
<evidence type="ECO:0000256" key="1">
    <source>
        <dbReference type="SAM" id="MobiDB-lite"/>
    </source>
</evidence>
<keyword evidence="2" id="KW-0812">Transmembrane</keyword>
<organism evidence="3 4">
    <name type="scientific">Meloidogyne hapla</name>
    <name type="common">Root-knot nematode worm</name>
    <dbReference type="NCBI Taxonomy" id="6305"/>
    <lineage>
        <taxon>Eukaryota</taxon>
        <taxon>Metazoa</taxon>
        <taxon>Ecdysozoa</taxon>
        <taxon>Nematoda</taxon>
        <taxon>Chromadorea</taxon>
        <taxon>Rhabditida</taxon>
        <taxon>Tylenchina</taxon>
        <taxon>Tylenchomorpha</taxon>
        <taxon>Tylenchoidea</taxon>
        <taxon>Meloidogynidae</taxon>
        <taxon>Meloidogyninae</taxon>
        <taxon>Meloidogyne</taxon>
    </lineage>
</organism>
<accession>A0A1I8B6H3</accession>
<dbReference type="Proteomes" id="UP000095281">
    <property type="component" value="Unplaced"/>
</dbReference>
<feature type="transmembrane region" description="Helical" evidence="2">
    <location>
        <begin position="59"/>
        <end position="77"/>
    </location>
</feature>
<dbReference type="AlphaFoldDB" id="A0A1I8B6H3"/>
<keyword evidence="2" id="KW-1133">Transmembrane helix</keyword>
<evidence type="ECO:0000313" key="4">
    <source>
        <dbReference type="WBParaSite" id="MhA1_Contig1422.frz3.gene2"/>
    </source>
</evidence>
<evidence type="ECO:0000256" key="2">
    <source>
        <dbReference type="SAM" id="Phobius"/>
    </source>
</evidence>
<evidence type="ECO:0000313" key="3">
    <source>
        <dbReference type="Proteomes" id="UP000095281"/>
    </source>
</evidence>
<proteinExistence type="predicted"/>
<reference evidence="4" key="1">
    <citation type="submission" date="2016-11" db="UniProtKB">
        <authorList>
            <consortium name="WormBaseParasite"/>
        </authorList>
    </citation>
    <scope>IDENTIFICATION</scope>
</reference>
<name>A0A1I8B6H3_MELHA</name>